<organism evidence="2 3">
    <name type="scientific">Kribbella orskensis</name>
    <dbReference type="NCBI Taxonomy" id="2512216"/>
    <lineage>
        <taxon>Bacteria</taxon>
        <taxon>Bacillati</taxon>
        <taxon>Actinomycetota</taxon>
        <taxon>Actinomycetes</taxon>
        <taxon>Propionibacteriales</taxon>
        <taxon>Kribbellaceae</taxon>
        <taxon>Kribbella</taxon>
    </lineage>
</organism>
<comment type="caution">
    <text evidence="2">The sequence shown here is derived from an EMBL/GenBank/DDBJ whole genome shotgun (WGS) entry which is preliminary data.</text>
</comment>
<feature type="transmembrane region" description="Helical" evidence="1">
    <location>
        <begin position="83"/>
        <end position="103"/>
    </location>
</feature>
<evidence type="ECO:0000256" key="1">
    <source>
        <dbReference type="SAM" id="Phobius"/>
    </source>
</evidence>
<name>A0ABY2BU29_9ACTN</name>
<feature type="transmembrane region" description="Helical" evidence="1">
    <location>
        <begin position="50"/>
        <end position="71"/>
    </location>
</feature>
<evidence type="ECO:0000313" key="3">
    <source>
        <dbReference type="Proteomes" id="UP000295818"/>
    </source>
</evidence>
<sequence length="229" mass="25279">MPRSGENAGVTKVAAPSTRHTRRWPASLAVIVVLALQVAVPAQIMDAPRWIMPTLGALLLLPLVWTNPFHLKRDEPWLRWIELALLAVLVLVNAVYLTGLILLLSEGDASDGKVLVKSALLIWVTNVVAFAVWYWEVDRGGPFARMPEHEHQEERPDLLFPQMTVDIPGWQGWIPGFTDYLFVAFTAATAFSPTDTMPLTARLKTLMGIQSAISLLTIAIVAARAINVL</sequence>
<keyword evidence="3" id="KW-1185">Reference proteome</keyword>
<accession>A0ABY2BU29</accession>
<feature type="transmembrane region" description="Helical" evidence="1">
    <location>
        <begin position="26"/>
        <end position="44"/>
    </location>
</feature>
<feature type="transmembrane region" description="Helical" evidence="1">
    <location>
        <begin position="115"/>
        <end position="135"/>
    </location>
</feature>
<keyword evidence="1" id="KW-0812">Transmembrane</keyword>
<gene>
    <name evidence="2" type="ORF">EV644_102459</name>
</gene>
<dbReference type="EMBL" id="SLWM01000002">
    <property type="protein sequence ID" value="TCO29739.1"/>
    <property type="molecule type" value="Genomic_DNA"/>
</dbReference>
<keyword evidence="1" id="KW-1133">Transmembrane helix</keyword>
<protein>
    <submittedName>
        <fullName evidence="2">Uncharacterized protein DUF1345</fullName>
    </submittedName>
</protein>
<feature type="transmembrane region" description="Helical" evidence="1">
    <location>
        <begin position="206"/>
        <end position="226"/>
    </location>
</feature>
<keyword evidence="1" id="KW-0472">Membrane</keyword>
<proteinExistence type="predicted"/>
<reference evidence="2 3" key="1">
    <citation type="journal article" date="2015" name="Stand. Genomic Sci.">
        <title>Genomic Encyclopedia of Bacterial and Archaeal Type Strains, Phase III: the genomes of soil and plant-associated and newly described type strains.</title>
        <authorList>
            <person name="Whitman W.B."/>
            <person name="Woyke T."/>
            <person name="Klenk H.P."/>
            <person name="Zhou Y."/>
            <person name="Lilburn T.G."/>
            <person name="Beck B.J."/>
            <person name="De Vos P."/>
            <person name="Vandamme P."/>
            <person name="Eisen J.A."/>
            <person name="Garrity G."/>
            <person name="Hugenholtz P."/>
            <person name="Kyrpides N.C."/>
        </authorList>
    </citation>
    <scope>NUCLEOTIDE SEQUENCE [LARGE SCALE GENOMIC DNA]</scope>
    <source>
        <strain evidence="2 3">VKM Ac-2538</strain>
    </source>
</reference>
<dbReference type="Proteomes" id="UP000295818">
    <property type="component" value="Unassembled WGS sequence"/>
</dbReference>
<evidence type="ECO:0000313" key="2">
    <source>
        <dbReference type="EMBL" id="TCO29739.1"/>
    </source>
</evidence>